<feature type="chain" id="PRO_5036320799" evidence="8">
    <location>
        <begin position="26"/>
        <end position="720"/>
    </location>
</feature>
<dbReference type="GO" id="GO:0005886">
    <property type="term" value="C:plasma membrane"/>
    <property type="evidence" value="ECO:0007669"/>
    <property type="project" value="TreeGrafter"/>
</dbReference>
<evidence type="ECO:0000259" key="9">
    <source>
        <dbReference type="PROSITE" id="PS50835"/>
    </source>
</evidence>
<reference evidence="11" key="1">
    <citation type="submission" date="2017-11" db="EMBL/GenBank/DDBJ databases">
        <title>The sensing device of the deep-sea amphipod.</title>
        <authorList>
            <person name="Kobayashi H."/>
            <person name="Nagahama T."/>
            <person name="Arai W."/>
            <person name="Sasagawa Y."/>
            <person name="Umeda M."/>
            <person name="Hayashi T."/>
            <person name="Nikaido I."/>
            <person name="Watanabe H."/>
            <person name="Oguri K."/>
            <person name="Kitazato H."/>
            <person name="Fujioka K."/>
            <person name="Kido Y."/>
            <person name="Takami H."/>
        </authorList>
    </citation>
    <scope>NUCLEOTIDE SEQUENCE</scope>
    <source>
        <tissue evidence="11">Whole body</tissue>
    </source>
</reference>
<protein>
    <submittedName>
        <fullName evidence="10">Kin of IRRE-like protein 3</fullName>
    </submittedName>
</protein>
<dbReference type="InterPro" id="IPR051275">
    <property type="entry name" value="Cell_adhesion_signaling"/>
</dbReference>
<evidence type="ECO:0000256" key="3">
    <source>
        <dbReference type="ARBA" id="ARBA00023157"/>
    </source>
</evidence>
<keyword evidence="2 7" id="KW-0472">Membrane</keyword>
<dbReference type="InterPro" id="IPR013162">
    <property type="entry name" value="CD80_C2-set"/>
</dbReference>
<dbReference type="Pfam" id="PF13927">
    <property type="entry name" value="Ig_3"/>
    <property type="match status" value="2"/>
</dbReference>
<dbReference type="PANTHER" id="PTHR11640">
    <property type="entry name" value="NEPHRIN"/>
    <property type="match status" value="1"/>
</dbReference>
<dbReference type="Pfam" id="PF08205">
    <property type="entry name" value="C2-set_2"/>
    <property type="match status" value="1"/>
</dbReference>
<feature type="domain" description="Ig-like" evidence="9">
    <location>
        <begin position="241"/>
        <end position="319"/>
    </location>
</feature>
<dbReference type="InterPro" id="IPR007110">
    <property type="entry name" value="Ig-like_dom"/>
</dbReference>
<keyword evidence="7" id="KW-0812">Transmembrane</keyword>
<dbReference type="InterPro" id="IPR013098">
    <property type="entry name" value="Ig_I-set"/>
</dbReference>
<keyword evidence="7" id="KW-1133">Transmembrane helix</keyword>
<dbReference type="EMBL" id="IACT01003804">
    <property type="protein sequence ID" value="LAC23028.1"/>
    <property type="molecule type" value="mRNA"/>
</dbReference>
<feature type="compositionally biased region" description="Polar residues" evidence="6">
    <location>
        <begin position="699"/>
        <end position="708"/>
    </location>
</feature>
<keyword evidence="8" id="KW-0732">Signal</keyword>
<dbReference type="InterPro" id="IPR013783">
    <property type="entry name" value="Ig-like_fold"/>
</dbReference>
<dbReference type="SMART" id="SM00409">
    <property type="entry name" value="IG"/>
    <property type="match status" value="5"/>
</dbReference>
<sequence>MGGLARTPLLVALVVILQCLQGCRGVQTFQEEPRYTEVNPGESTLLTCKVYNMRGVCSWQKDGLPQGMFTGKYEWSGERSSGDCSLRVLDVAEVDDGEWECQVTASAFTAQDALTSTIARLVVRVAPDPPYLQVGHTPAVAGRNFTVREGKLAAIKCITRYGNPAARFRWFIGSEELPSNTYNHSNSTEPDRPKLWRSMSVLHTSYVKADHGRQVRCLAVHEAYEARSLDVSVLLDVQYAPTVTLEGAPEGDIEEGVDSVSLKCIADSNPPSNVMWRREGDQNVFSFQDTVKFDPVTRKHTATYTCEARNAVGASHPISVEIDVKYPPFEIEVGPSPFVTAGLHNHTQLECHASGNPPPAYTWLQQRMDGSDRAQVRGQNATFSITAATYAHQGNYICVASNHIKGKERRVQSEPIQLEVVGAPEVMRYSASPEVEVERGQDALIQIIFCSDPQPRSANWEWGSNQLETGNGNGRYVAKPLSKINSASGSDDCYAARLVVQHADHADARNYYFNVENERGADRYAVALAVREPMSMTVVIGVVVACLALLVLVTLLVLYTFKTEKWCFAHLPKPRYPNLLMERLWAIYSRDTSQPQPTPYSEAPAFTALREKILETRSERNSYKSRSTSQWKRKRDCDCTNQMEMFPHEEDDLTHNTTSSNKDALGASSNIRSTAQGTIDKNRGIEGVHIGPPTKSREGSPSFQNQALESKKLSEFTSEK</sequence>
<dbReference type="InterPro" id="IPR003599">
    <property type="entry name" value="Ig_sub"/>
</dbReference>
<dbReference type="Gene3D" id="2.60.40.10">
    <property type="entry name" value="Immunoglobulins"/>
    <property type="match status" value="5"/>
</dbReference>
<feature type="region of interest" description="Disordered" evidence="6">
    <location>
        <begin position="648"/>
        <end position="720"/>
    </location>
</feature>
<dbReference type="SMART" id="SM00408">
    <property type="entry name" value="IGc2"/>
    <property type="match status" value="3"/>
</dbReference>
<dbReference type="GO" id="GO:0098609">
    <property type="term" value="P:cell-cell adhesion"/>
    <property type="evidence" value="ECO:0007669"/>
    <property type="project" value="TreeGrafter"/>
</dbReference>
<organism evidence="10">
    <name type="scientific">Hirondellea gigas</name>
    <dbReference type="NCBI Taxonomy" id="1518452"/>
    <lineage>
        <taxon>Eukaryota</taxon>
        <taxon>Metazoa</taxon>
        <taxon>Ecdysozoa</taxon>
        <taxon>Arthropoda</taxon>
        <taxon>Crustacea</taxon>
        <taxon>Multicrustacea</taxon>
        <taxon>Malacostraca</taxon>
        <taxon>Eumalacostraca</taxon>
        <taxon>Peracarida</taxon>
        <taxon>Amphipoda</taxon>
        <taxon>Amphilochidea</taxon>
        <taxon>Lysianassida</taxon>
        <taxon>Lysianassidira</taxon>
        <taxon>Lysianassoidea</taxon>
        <taxon>Lysianassidae</taxon>
        <taxon>Hirondellea</taxon>
    </lineage>
</organism>
<name>A0A2P2I5N8_9CRUS</name>
<feature type="transmembrane region" description="Helical" evidence="7">
    <location>
        <begin position="538"/>
        <end position="561"/>
    </location>
</feature>
<dbReference type="InterPro" id="IPR003598">
    <property type="entry name" value="Ig_sub2"/>
</dbReference>
<feature type="domain" description="Ig-like" evidence="9">
    <location>
        <begin position="129"/>
        <end position="232"/>
    </location>
</feature>
<dbReference type="SUPFAM" id="SSF48726">
    <property type="entry name" value="Immunoglobulin"/>
    <property type="match status" value="5"/>
</dbReference>
<evidence type="ECO:0000256" key="1">
    <source>
        <dbReference type="ARBA" id="ARBA00004479"/>
    </source>
</evidence>
<feature type="domain" description="Ig-like" evidence="9">
    <location>
        <begin position="8"/>
        <end position="115"/>
    </location>
</feature>
<dbReference type="GO" id="GO:0005911">
    <property type="term" value="C:cell-cell junction"/>
    <property type="evidence" value="ECO:0007669"/>
    <property type="project" value="TreeGrafter"/>
</dbReference>
<keyword evidence="5" id="KW-0393">Immunoglobulin domain</keyword>
<feature type="compositionally biased region" description="Basic and acidic residues" evidence="6">
    <location>
        <begin position="709"/>
        <end position="720"/>
    </location>
</feature>
<dbReference type="GO" id="GO:0050839">
    <property type="term" value="F:cell adhesion molecule binding"/>
    <property type="evidence" value="ECO:0007669"/>
    <property type="project" value="TreeGrafter"/>
</dbReference>
<dbReference type="Pfam" id="PF07679">
    <property type="entry name" value="I-set"/>
    <property type="match status" value="1"/>
</dbReference>
<evidence type="ECO:0000313" key="10">
    <source>
        <dbReference type="EMBL" id="LAB69329.1"/>
    </source>
</evidence>
<evidence type="ECO:0000256" key="7">
    <source>
        <dbReference type="SAM" id="Phobius"/>
    </source>
</evidence>
<dbReference type="AlphaFoldDB" id="A0A2P2I5N8"/>
<feature type="signal peptide" evidence="8">
    <location>
        <begin position="1"/>
        <end position="25"/>
    </location>
</feature>
<keyword evidence="4" id="KW-0325">Glycoprotein</keyword>
<accession>A0A2P2I5N8</accession>
<evidence type="ECO:0000256" key="5">
    <source>
        <dbReference type="ARBA" id="ARBA00023319"/>
    </source>
</evidence>
<comment type="subcellular location">
    <subcellularLocation>
        <location evidence="1">Membrane</location>
        <topology evidence="1">Single-pass type I membrane protein</topology>
    </subcellularLocation>
</comment>
<feature type="compositionally biased region" description="Polar residues" evidence="6">
    <location>
        <begin position="655"/>
        <end position="679"/>
    </location>
</feature>
<dbReference type="PANTHER" id="PTHR11640:SF154">
    <property type="entry name" value="IRREGULAR CHIASM C-ROUGHEST PROTEIN-LIKE PROTEIN"/>
    <property type="match status" value="1"/>
</dbReference>
<reference evidence="10" key="2">
    <citation type="journal article" date="2018" name="Biosci. Biotechnol. Biochem.">
        <title>Polysaccharide hydrolase of the hadal zone amphipods Hirondellea gigas.</title>
        <authorList>
            <person name="Kobayashi H."/>
            <person name="Nagahama T."/>
            <person name="Arai W."/>
            <person name="Sasagawa Y."/>
            <person name="Umeda M."/>
            <person name="Hayashi T."/>
            <person name="Nikaido I."/>
            <person name="Watanabe H."/>
            <person name="Oguri K."/>
            <person name="Kitazato H."/>
            <person name="Fujioka K."/>
            <person name="Kido Y."/>
            <person name="Takami H."/>
        </authorList>
    </citation>
    <scope>NUCLEOTIDE SEQUENCE</scope>
    <source>
        <tissue evidence="10">Whole body</tissue>
    </source>
</reference>
<evidence type="ECO:0000256" key="6">
    <source>
        <dbReference type="SAM" id="MobiDB-lite"/>
    </source>
</evidence>
<evidence type="ECO:0000256" key="4">
    <source>
        <dbReference type="ARBA" id="ARBA00023180"/>
    </source>
</evidence>
<evidence type="ECO:0000256" key="8">
    <source>
        <dbReference type="SAM" id="SignalP"/>
    </source>
</evidence>
<keyword evidence="3" id="KW-1015">Disulfide bond</keyword>
<dbReference type="EMBL" id="IACF01003718">
    <property type="protein sequence ID" value="LAB69329.1"/>
    <property type="molecule type" value="mRNA"/>
</dbReference>
<evidence type="ECO:0000313" key="11">
    <source>
        <dbReference type="EMBL" id="LAC23028.1"/>
    </source>
</evidence>
<proteinExistence type="evidence at transcript level"/>
<dbReference type="PROSITE" id="PS50835">
    <property type="entry name" value="IG_LIKE"/>
    <property type="match status" value="4"/>
</dbReference>
<feature type="domain" description="Ig-like" evidence="9">
    <location>
        <begin position="327"/>
        <end position="417"/>
    </location>
</feature>
<dbReference type="CDD" id="cd00096">
    <property type="entry name" value="Ig"/>
    <property type="match status" value="2"/>
</dbReference>
<evidence type="ECO:0000256" key="2">
    <source>
        <dbReference type="ARBA" id="ARBA00023136"/>
    </source>
</evidence>
<dbReference type="InterPro" id="IPR036179">
    <property type="entry name" value="Ig-like_dom_sf"/>
</dbReference>